<feature type="non-terminal residue" evidence="2">
    <location>
        <position position="1"/>
    </location>
</feature>
<organism evidence="2">
    <name type="scientific">uncultured Nocardioidaceae bacterium</name>
    <dbReference type="NCBI Taxonomy" id="253824"/>
    <lineage>
        <taxon>Bacteria</taxon>
        <taxon>Bacillati</taxon>
        <taxon>Actinomycetota</taxon>
        <taxon>Actinomycetes</taxon>
        <taxon>Propionibacteriales</taxon>
        <taxon>Nocardioidaceae</taxon>
        <taxon>environmental samples</taxon>
    </lineage>
</organism>
<keyword evidence="2" id="KW-0456">Lyase</keyword>
<feature type="region of interest" description="Disordered" evidence="1">
    <location>
        <begin position="1"/>
        <end position="29"/>
    </location>
</feature>
<sequence length="295" mass="33883">DSDRSRIRPGRLARRWPRAPVSGPWPDLPQLRRHLRAHRRARVRRVLRPAGGRLRPRADEGRHPRADRGRPAEHLALRRPAARRSGPRLARLAGPRHDAAGPRRPPRRGARHHRRAVGQGRLRQPDALLQGPRGQPRRHRGQGPGLHEDRRRLDGQPGQLGRRARRPHGAAVVRLRPLRPRAREDRAVGGLRADARRRRRLVRRRQPADQRARRDRRVRGHRLRQPERAALLRRGLQDDGLRARRAARLAHPCPGRRPDGVGFAADQGGQGVPRAHRRGHRRGHRVDDLRRAVGR</sequence>
<name>A0A6J4MVU5_9ACTN</name>
<dbReference type="AlphaFoldDB" id="A0A6J4MVU5"/>
<protein>
    <submittedName>
        <fullName evidence="2">Threonine synthase</fullName>
        <ecNumber evidence="2">4.2.3.1</ecNumber>
    </submittedName>
</protein>
<feature type="compositionally biased region" description="Basic and acidic residues" evidence="1">
    <location>
        <begin position="285"/>
        <end position="295"/>
    </location>
</feature>
<feature type="compositionally biased region" description="Basic and acidic residues" evidence="1">
    <location>
        <begin position="56"/>
        <end position="76"/>
    </location>
</feature>
<feature type="region of interest" description="Disordered" evidence="1">
    <location>
        <begin position="251"/>
        <end position="295"/>
    </location>
</feature>
<feature type="region of interest" description="Disordered" evidence="1">
    <location>
        <begin position="197"/>
        <end position="220"/>
    </location>
</feature>
<dbReference type="EMBL" id="CADCUL010000079">
    <property type="protein sequence ID" value="CAA9370498.1"/>
    <property type="molecule type" value="Genomic_DNA"/>
</dbReference>
<dbReference type="GO" id="GO:0004795">
    <property type="term" value="F:threonine synthase activity"/>
    <property type="evidence" value="ECO:0007669"/>
    <property type="project" value="UniProtKB-EC"/>
</dbReference>
<reference evidence="2" key="1">
    <citation type="submission" date="2020-02" db="EMBL/GenBank/DDBJ databases">
        <authorList>
            <person name="Meier V. D."/>
        </authorList>
    </citation>
    <scope>NUCLEOTIDE SEQUENCE</scope>
    <source>
        <strain evidence="2">AVDCRST_MAG21</strain>
    </source>
</reference>
<gene>
    <name evidence="2" type="ORF">AVDCRST_MAG21-603</name>
</gene>
<feature type="compositionally biased region" description="Basic residues" evidence="1">
    <location>
        <begin position="7"/>
        <end position="17"/>
    </location>
</feature>
<evidence type="ECO:0000313" key="2">
    <source>
        <dbReference type="EMBL" id="CAA9370498.1"/>
    </source>
</evidence>
<feature type="compositionally biased region" description="Basic residues" evidence="1">
    <location>
        <begin position="104"/>
        <end position="116"/>
    </location>
</feature>
<feature type="compositionally biased region" description="Basic residues" evidence="1">
    <location>
        <begin position="274"/>
        <end position="284"/>
    </location>
</feature>
<evidence type="ECO:0000256" key="1">
    <source>
        <dbReference type="SAM" id="MobiDB-lite"/>
    </source>
</evidence>
<proteinExistence type="predicted"/>
<dbReference type="EC" id="4.2.3.1" evidence="2"/>
<accession>A0A6J4MVU5</accession>
<feature type="region of interest" description="Disordered" evidence="1">
    <location>
        <begin position="44"/>
        <end position="170"/>
    </location>
</feature>
<feature type="non-terminal residue" evidence="2">
    <location>
        <position position="295"/>
    </location>
</feature>